<keyword evidence="2" id="KW-1133">Transmembrane helix</keyword>
<dbReference type="PROSITE" id="PS51857">
    <property type="entry name" value="CSD_2"/>
    <property type="match status" value="1"/>
</dbReference>
<dbReference type="InterPro" id="IPR002059">
    <property type="entry name" value="CSP_DNA-bd"/>
</dbReference>
<organism evidence="4 5">
    <name type="scientific">Acinetobacter terrae</name>
    <dbReference type="NCBI Taxonomy" id="2731247"/>
    <lineage>
        <taxon>Bacteria</taxon>
        <taxon>Pseudomonadati</taxon>
        <taxon>Pseudomonadota</taxon>
        <taxon>Gammaproteobacteria</taxon>
        <taxon>Moraxellales</taxon>
        <taxon>Moraxellaceae</taxon>
        <taxon>Acinetobacter</taxon>
        <taxon>Acinetobacter Taxon 24</taxon>
    </lineage>
</organism>
<dbReference type="PROSITE" id="PS00352">
    <property type="entry name" value="CSD_1"/>
    <property type="match status" value="1"/>
</dbReference>
<dbReference type="CDD" id="cd04458">
    <property type="entry name" value="CSP_CDS"/>
    <property type="match status" value="1"/>
</dbReference>
<dbReference type="InterPro" id="IPR008613">
    <property type="entry name" value="Excalibur_Ca-bd_domain"/>
</dbReference>
<dbReference type="InterPro" id="IPR012340">
    <property type="entry name" value="NA-bd_OB-fold"/>
</dbReference>
<dbReference type="SMART" id="SM00894">
    <property type="entry name" value="Excalibur"/>
    <property type="match status" value="1"/>
</dbReference>
<dbReference type="SMART" id="SM00357">
    <property type="entry name" value="CSP"/>
    <property type="match status" value="1"/>
</dbReference>
<dbReference type="SUPFAM" id="SSF54523">
    <property type="entry name" value="Pili subunits"/>
    <property type="match status" value="1"/>
</dbReference>
<keyword evidence="2" id="KW-0812">Transmembrane</keyword>
<comment type="caution">
    <text evidence="4">The sequence shown here is derived from an EMBL/GenBank/DDBJ whole genome shotgun (WGS) entry which is preliminary data.</text>
</comment>
<accession>A0A8E4FB74</accession>
<evidence type="ECO:0000256" key="1">
    <source>
        <dbReference type="RuleBase" id="RU000408"/>
    </source>
</evidence>
<evidence type="ECO:0000256" key="2">
    <source>
        <dbReference type="SAM" id="Phobius"/>
    </source>
</evidence>
<gene>
    <name evidence="4" type="ORF">HLH11_04680</name>
</gene>
<dbReference type="EMBL" id="JABERH010000013">
    <property type="protein sequence ID" value="NNH37961.1"/>
    <property type="molecule type" value="Genomic_DNA"/>
</dbReference>
<name>A0A8E4FB74_9GAMM</name>
<protein>
    <submittedName>
        <fullName evidence="4">Cold shock domain-containing protein</fullName>
    </submittedName>
</protein>
<dbReference type="RefSeq" id="WP_171534012.1">
    <property type="nucleotide sequence ID" value="NZ_JABERH010000013.1"/>
</dbReference>
<comment type="subcellular location">
    <subcellularLocation>
        <location evidence="1">Cytoplasm</location>
    </subcellularLocation>
</comment>
<dbReference type="InterPro" id="IPR045584">
    <property type="entry name" value="Pilin-like"/>
</dbReference>
<dbReference type="Proteomes" id="UP000532147">
    <property type="component" value="Unassembled WGS sequence"/>
</dbReference>
<dbReference type="Gene3D" id="2.40.50.140">
    <property type="entry name" value="Nucleic acid-binding proteins"/>
    <property type="match status" value="1"/>
</dbReference>
<evidence type="ECO:0000313" key="4">
    <source>
        <dbReference type="EMBL" id="NNH37961.1"/>
    </source>
</evidence>
<evidence type="ECO:0000259" key="3">
    <source>
        <dbReference type="PROSITE" id="PS51857"/>
    </source>
</evidence>
<feature type="transmembrane region" description="Helical" evidence="2">
    <location>
        <begin position="102"/>
        <end position="120"/>
    </location>
</feature>
<dbReference type="SUPFAM" id="SSF50249">
    <property type="entry name" value="Nucleic acid-binding proteins"/>
    <property type="match status" value="1"/>
</dbReference>
<dbReference type="InterPro" id="IPR019844">
    <property type="entry name" value="CSD_CS"/>
</dbReference>
<proteinExistence type="predicted"/>
<sequence>MFIEGKIKSYITERGFGFIAIEGESKDLFFHIKDFPNKSVEPKIGENLKFRIVEDNGKLKADQIVRLDLKQNIADLEAYPPQRSYANHSASPQFNKRRPKSGIFTIVGLIVIAVLAVLVYNKYQDYRQAQQLKAQQLIEQQAQIVEQQREALGDLPDRVLSEQGQRHLDNISSQSLRTEVINVAANTQAQVTTSQFKCDGRQHCSQMNSRAEAEWFVQHCPDNKMDGDGDKIPCENDSRW</sequence>
<keyword evidence="2" id="KW-0472">Membrane</keyword>
<reference evidence="4 5" key="1">
    <citation type="submission" date="2020-04" db="EMBL/GenBank/DDBJ databases">
        <title>Acinetobacter Taxon 24.</title>
        <authorList>
            <person name="Nemec A."/>
            <person name="Radolfova-Krizova L."/>
            <person name="Higgins P.G."/>
            <person name="Spanelova P."/>
        </authorList>
    </citation>
    <scope>NUCLEOTIDE SEQUENCE [LARGE SCALE GENOMIC DNA]</scope>
    <source>
        <strain evidence="4 5">ANC 4280</strain>
    </source>
</reference>
<dbReference type="Pfam" id="PF00313">
    <property type="entry name" value="CSD"/>
    <property type="match status" value="1"/>
</dbReference>
<dbReference type="GO" id="GO:0005829">
    <property type="term" value="C:cytosol"/>
    <property type="evidence" value="ECO:0007669"/>
    <property type="project" value="UniProtKB-ARBA"/>
</dbReference>
<dbReference type="GO" id="GO:0003676">
    <property type="term" value="F:nucleic acid binding"/>
    <property type="evidence" value="ECO:0007669"/>
    <property type="project" value="InterPro"/>
</dbReference>
<dbReference type="Pfam" id="PF05901">
    <property type="entry name" value="Excalibur"/>
    <property type="match status" value="1"/>
</dbReference>
<dbReference type="AlphaFoldDB" id="A0A8E4FB74"/>
<dbReference type="InterPro" id="IPR011129">
    <property type="entry name" value="CSD"/>
</dbReference>
<evidence type="ECO:0000313" key="5">
    <source>
        <dbReference type="Proteomes" id="UP000532147"/>
    </source>
</evidence>
<feature type="domain" description="CSD" evidence="3">
    <location>
        <begin position="2"/>
        <end position="66"/>
    </location>
</feature>